<feature type="transmembrane region" description="Helical" evidence="7">
    <location>
        <begin position="49"/>
        <end position="69"/>
    </location>
</feature>
<comment type="caution">
    <text evidence="9">The sequence shown here is derived from an EMBL/GenBank/DDBJ whole genome shotgun (WGS) entry which is preliminary data.</text>
</comment>
<dbReference type="PANTHER" id="PTHR23517:SF2">
    <property type="entry name" value="MULTIDRUG RESISTANCE PROTEIN MDTH"/>
    <property type="match status" value="1"/>
</dbReference>
<dbReference type="AlphaFoldDB" id="A4A657"/>
<evidence type="ECO:0000256" key="6">
    <source>
        <dbReference type="ARBA" id="ARBA00023136"/>
    </source>
</evidence>
<feature type="transmembrane region" description="Helical" evidence="7">
    <location>
        <begin position="251"/>
        <end position="269"/>
    </location>
</feature>
<feature type="transmembrane region" description="Helical" evidence="7">
    <location>
        <begin position="168"/>
        <end position="192"/>
    </location>
</feature>
<feature type="transmembrane region" description="Helical" evidence="7">
    <location>
        <begin position="339"/>
        <end position="363"/>
    </location>
</feature>
<dbReference type="Gene3D" id="1.20.1250.20">
    <property type="entry name" value="MFS general substrate transporter like domains"/>
    <property type="match status" value="1"/>
</dbReference>
<evidence type="ECO:0000256" key="1">
    <source>
        <dbReference type="ARBA" id="ARBA00004651"/>
    </source>
</evidence>
<feature type="transmembrane region" description="Helical" evidence="7">
    <location>
        <begin position="281"/>
        <end position="298"/>
    </location>
</feature>
<feature type="transmembrane region" description="Helical" evidence="7">
    <location>
        <begin position="304"/>
        <end position="327"/>
    </location>
</feature>
<keyword evidence="3" id="KW-1003">Cell membrane</keyword>
<evidence type="ECO:0000256" key="5">
    <source>
        <dbReference type="ARBA" id="ARBA00022989"/>
    </source>
</evidence>
<evidence type="ECO:0000256" key="2">
    <source>
        <dbReference type="ARBA" id="ARBA00022448"/>
    </source>
</evidence>
<sequence>MLTTHPMTALERRVVAALALLYSFRMLGLFMALPLLALYAADMLGASPLMIGVALGAYGATQALLQIPLGWLSDKIGRKPVILGGLALFVLGSVVAALAESVPMIAVGRALQGAGAISGSVMALAADLTSEEQRTKAMAVIGISIGLSFALALICGPLLAAWGGLAAVFWMTAALAVLGMAIVLLGIPSAVARTHEGVGADRNMFRPVLKDPVLQRLNGSVFLLHFMLTASFLVVPAVIEGSMGVPRDSHWRVYLPVLVVSLLGMYPFLRLSERGGRPGLALKLTVLIMPLSLAALFLGKNTLLLYAALCGFFTAVNYLEAALPSLVSKAVFAHGKGTAMGIYATCQFLGAFAGGTTGGLVYGSGGLPALLWLVIAAAILWLLLIWRIAPRSESGAAASAF</sequence>
<keyword evidence="5 7" id="KW-1133">Transmembrane helix</keyword>
<dbReference type="GO" id="GO:0005886">
    <property type="term" value="C:plasma membrane"/>
    <property type="evidence" value="ECO:0007669"/>
    <property type="project" value="UniProtKB-SubCell"/>
</dbReference>
<protein>
    <submittedName>
        <fullName evidence="9">Arabinose efflux permease</fullName>
    </submittedName>
</protein>
<feature type="transmembrane region" description="Helical" evidence="7">
    <location>
        <begin position="369"/>
        <end position="389"/>
    </location>
</feature>
<proteinExistence type="predicted"/>
<feature type="transmembrane region" description="Helical" evidence="7">
    <location>
        <begin position="105"/>
        <end position="126"/>
    </location>
</feature>
<keyword evidence="4 7" id="KW-0812">Transmembrane</keyword>
<dbReference type="PROSITE" id="PS50850">
    <property type="entry name" value="MFS"/>
    <property type="match status" value="1"/>
</dbReference>
<dbReference type="HOGENOM" id="CLU_001265_10_0_6"/>
<reference evidence="9 10" key="1">
    <citation type="journal article" date="2007" name="Proc. Natl. Acad. Sci. U.S.A.">
        <title>Characterization of a marine gammaproteobacterium capable of aerobic anoxygenic photosynthesis.</title>
        <authorList>
            <person name="Fuchs B.M."/>
            <person name="Spring S."/>
            <person name="Teeling H."/>
            <person name="Quast C."/>
            <person name="Wulf J."/>
            <person name="Schattenhofer M."/>
            <person name="Yan S."/>
            <person name="Ferriera S."/>
            <person name="Johnson J."/>
            <person name="Glockner F.O."/>
            <person name="Amann R."/>
        </authorList>
    </citation>
    <scope>NUCLEOTIDE SEQUENCE [LARGE SCALE GENOMIC DNA]</scope>
    <source>
        <strain evidence="9">KT71</strain>
    </source>
</reference>
<dbReference type="EMBL" id="AAOA02000002">
    <property type="protein sequence ID" value="EAQ98504.2"/>
    <property type="molecule type" value="Genomic_DNA"/>
</dbReference>
<dbReference type="InterPro" id="IPR011701">
    <property type="entry name" value="MFS"/>
</dbReference>
<evidence type="ECO:0000313" key="9">
    <source>
        <dbReference type="EMBL" id="EAQ98504.2"/>
    </source>
</evidence>
<evidence type="ECO:0000256" key="3">
    <source>
        <dbReference type="ARBA" id="ARBA00022475"/>
    </source>
</evidence>
<dbReference type="eggNOG" id="COG2814">
    <property type="taxonomic scope" value="Bacteria"/>
</dbReference>
<comment type="subcellular location">
    <subcellularLocation>
        <location evidence="1">Cell membrane</location>
        <topology evidence="1">Multi-pass membrane protein</topology>
    </subcellularLocation>
</comment>
<evidence type="ECO:0000256" key="7">
    <source>
        <dbReference type="SAM" id="Phobius"/>
    </source>
</evidence>
<keyword evidence="6 7" id="KW-0472">Membrane</keyword>
<feature type="transmembrane region" description="Helical" evidence="7">
    <location>
        <begin position="81"/>
        <end position="99"/>
    </location>
</feature>
<feature type="transmembrane region" description="Helical" evidence="7">
    <location>
        <begin position="14"/>
        <end position="37"/>
    </location>
</feature>
<accession>A4A657</accession>
<keyword evidence="10" id="KW-1185">Reference proteome</keyword>
<reference evidence="9 10" key="2">
    <citation type="journal article" date="2009" name="PLoS ONE">
        <title>The photosynthetic apparatus and its regulation in the aerobic gammaproteobacterium Congregibacter litoralis gen. nov., sp. nov.</title>
        <authorList>
            <person name="Spring S."/>
            <person name="Lunsdorf H."/>
            <person name="Fuchs B.M."/>
            <person name="Tindall B.J."/>
        </authorList>
    </citation>
    <scope>NUCLEOTIDE SEQUENCE [LARGE SCALE GENOMIC DNA]</scope>
    <source>
        <strain evidence="9">KT71</strain>
    </source>
</reference>
<dbReference type="Pfam" id="PF07690">
    <property type="entry name" value="MFS_1"/>
    <property type="match status" value="1"/>
</dbReference>
<dbReference type="Proteomes" id="UP000019205">
    <property type="component" value="Chromosome"/>
</dbReference>
<dbReference type="PANTHER" id="PTHR23517">
    <property type="entry name" value="RESISTANCE PROTEIN MDTM, PUTATIVE-RELATED-RELATED"/>
    <property type="match status" value="1"/>
</dbReference>
<evidence type="ECO:0000313" key="10">
    <source>
        <dbReference type="Proteomes" id="UP000019205"/>
    </source>
</evidence>
<dbReference type="STRING" id="314285.KT71_00965"/>
<feature type="transmembrane region" description="Helical" evidence="7">
    <location>
        <begin position="213"/>
        <end position="239"/>
    </location>
</feature>
<dbReference type="InterPro" id="IPR050171">
    <property type="entry name" value="MFS_Transporters"/>
</dbReference>
<keyword evidence="2" id="KW-0813">Transport</keyword>
<organism evidence="9 10">
    <name type="scientific">Congregibacter litoralis KT71</name>
    <dbReference type="NCBI Taxonomy" id="314285"/>
    <lineage>
        <taxon>Bacteria</taxon>
        <taxon>Pseudomonadati</taxon>
        <taxon>Pseudomonadota</taxon>
        <taxon>Gammaproteobacteria</taxon>
        <taxon>Cellvibrionales</taxon>
        <taxon>Halieaceae</taxon>
        <taxon>Congregibacter</taxon>
    </lineage>
</organism>
<gene>
    <name evidence="9" type="ORF">KT71_00965</name>
</gene>
<name>A4A657_9GAMM</name>
<dbReference type="InterPro" id="IPR005829">
    <property type="entry name" value="Sugar_transporter_CS"/>
</dbReference>
<feature type="transmembrane region" description="Helical" evidence="7">
    <location>
        <begin position="138"/>
        <end position="162"/>
    </location>
</feature>
<dbReference type="SUPFAM" id="SSF103473">
    <property type="entry name" value="MFS general substrate transporter"/>
    <property type="match status" value="1"/>
</dbReference>
<dbReference type="InterPro" id="IPR020846">
    <property type="entry name" value="MFS_dom"/>
</dbReference>
<evidence type="ECO:0000256" key="4">
    <source>
        <dbReference type="ARBA" id="ARBA00022692"/>
    </source>
</evidence>
<evidence type="ECO:0000259" key="8">
    <source>
        <dbReference type="PROSITE" id="PS50850"/>
    </source>
</evidence>
<dbReference type="CDD" id="cd17472">
    <property type="entry name" value="MFS_YajR_like"/>
    <property type="match status" value="1"/>
</dbReference>
<dbReference type="PROSITE" id="PS00216">
    <property type="entry name" value="SUGAR_TRANSPORT_1"/>
    <property type="match status" value="1"/>
</dbReference>
<dbReference type="InterPro" id="IPR036259">
    <property type="entry name" value="MFS_trans_sf"/>
</dbReference>
<dbReference type="GO" id="GO:0022857">
    <property type="term" value="F:transmembrane transporter activity"/>
    <property type="evidence" value="ECO:0007669"/>
    <property type="project" value="InterPro"/>
</dbReference>
<feature type="domain" description="Major facilitator superfamily (MFS) profile" evidence="8">
    <location>
        <begin position="14"/>
        <end position="393"/>
    </location>
</feature>